<dbReference type="InterPro" id="IPR048280">
    <property type="entry name" value="COX6B-like"/>
</dbReference>
<organism evidence="6">
    <name type="scientific">Enterobius vermicularis</name>
    <name type="common">Human pinworm</name>
    <dbReference type="NCBI Taxonomy" id="51028"/>
    <lineage>
        <taxon>Eukaryota</taxon>
        <taxon>Metazoa</taxon>
        <taxon>Ecdysozoa</taxon>
        <taxon>Nematoda</taxon>
        <taxon>Chromadorea</taxon>
        <taxon>Rhabditida</taxon>
        <taxon>Spirurina</taxon>
        <taxon>Oxyuridomorpha</taxon>
        <taxon>Oxyuroidea</taxon>
        <taxon>Oxyuridae</taxon>
        <taxon>Enterobius</taxon>
    </lineage>
</organism>
<dbReference type="Proteomes" id="UP000274131">
    <property type="component" value="Unassembled WGS sequence"/>
</dbReference>
<keyword evidence="3" id="KW-1015">Disulfide bond</keyword>
<keyword evidence="2" id="KW-0496">Mitochondrion</keyword>
<dbReference type="InterPro" id="IPR036549">
    <property type="entry name" value="CX6/COA6-like_sf"/>
</dbReference>
<evidence type="ECO:0000313" key="5">
    <source>
        <dbReference type="Proteomes" id="UP000274131"/>
    </source>
</evidence>
<dbReference type="OrthoDB" id="1107506at2759"/>
<dbReference type="GO" id="GO:0045277">
    <property type="term" value="C:respiratory chain complex IV"/>
    <property type="evidence" value="ECO:0007669"/>
    <property type="project" value="InterPro"/>
</dbReference>
<protein>
    <submittedName>
        <fullName evidence="6">CHCH domain-containing protein</fullName>
    </submittedName>
</protein>
<gene>
    <name evidence="4" type="ORF">EVEC_LOCUS9826</name>
</gene>
<sequence length="117" mass="14058">MVNYEDIPPSDIERMLFMKYRELDKEAMAKMPPKERDRALGELFIQVPYDARFPHTNQTHRCPTYYTDYYRCIELLGVDYKPCEFLRTLYKTICPVDQVAKFDEARKNGVYPARFDR</sequence>
<keyword evidence="5" id="KW-1185">Reference proteome</keyword>
<dbReference type="SUPFAM" id="SSF47694">
    <property type="entry name" value="Cytochrome c oxidase subunit h"/>
    <property type="match status" value="1"/>
</dbReference>
<evidence type="ECO:0000313" key="6">
    <source>
        <dbReference type="WBParaSite" id="EVEC_0001048201-mRNA-1"/>
    </source>
</evidence>
<dbReference type="EMBL" id="UXUI01010321">
    <property type="protein sequence ID" value="VDD95075.1"/>
    <property type="molecule type" value="Genomic_DNA"/>
</dbReference>
<name>A0A0N4VI31_ENTVE</name>
<evidence type="ECO:0000256" key="2">
    <source>
        <dbReference type="ARBA" id="ARBA00023128"/>
    </source>
</evidence>
<dbReference type="GO" id="GO:0005739">
    <property type="term" value="C:mitochondrion"/>
    <property type="evidence" value="ECO:0007669"/>
    <property type="project" value="UniProtKB-SubCell"/>
</dbReference>
<dbReference type="CDD" id="cd00926">
    <property type="entry name" value="Cyt_c_Oxidase_VIb"/>
    <property type="match status" value="1"/>
</dbReference>
<evidence type="ECO:0000256" key="3">
    <source>
        <dbReference type="ARBA" id="ARBA00023157"/>
    </source>
</evidence>
<proteinExistence type="predicted"/>
<dbReference type="InterPro" id="IPR003213">
    <property type="entry name" value="Cyt_c_oxidase_su6B"/>
</dbReference>
<evidence type="ECO:0000313" key="4">
    <source>
        <dbReference type="EMBL" id="VDD95075.1"/>
    </source>
</evidence>
<reference evidence="4 5" key="2">
    <citation type="submission" date="2018-10" db="EMBL/GenBank/DDBJ databases">
        <authorList>
            <consortium name="Pathogen Informatics"/>
        </authorList>
    </citation>
    <scope>NUCLEOTIDE SEQUENCE [LARGE SCALE GENOMIC DNA]</scope>
</reference>
<accession>A0A0N4VI31</accession>
<reference evidence="6" key="1">
    <citation type="submission" date="2017-02" db="UniProtKB">
        <authorList>
            <consortium name="WormBaseParasite"/>
        </authorList>
    </citation>
    <scope>IDENTIFICATION</scope>
</reference>
<dbReference type="STRING" id="51028.A0A0N4VI31"/>
<dbReference type="PANTHER" id="PTHR11387">
    <property type="entry name" value="CYTOCHROME C OXIDASE SUBUNIT 6B"/>
    <property type="match status" value="1"/>
</dbReference>
<dbReference type="Gene3D" id="1.10.10.140">
    <property type="entry name" value="Cytochrome c oxidase, subunit VIb"/>
    <property type="match status" value="1"/>
</dbReference>
<dbReference type="WBParaSite" id="EVEC_0001048201-mRNA-1">
    <property type="protein sequence ID" value="EVEC_0001048201-mRNA-1"/>
    <property type="gene ID" value="EVEC_0001048201"/>
</dbReference>
<dbReference type="AlphaFoldDB" id="A0A0N4VI31"/>
<evidence type="ECO:0000256" key="1">
    <source>
        <dbReference type="ARBA" id="ARBA00004173"/>
    </source>
</evidence>
<dbReference type="Pfam" id="PF02297">
    <property type="entry name" value="COX6B"/>
    <property type="match status" value="1"/>
</dbReference>
<comment type="subcellular location">
    <subcellularLocation>
        <location evidence="1">Mitochondrion</location>
    </subcellularLocation>
</comment>